<sequence length="55" mass="6643">MEWINIISNKDARISKININNLYVTLEIECWNGELRKINFKIIILLKKKILLMRK</sequence>
<dbReference type="EMBL" id="AFQD01000013">
    <property type="protein sequence ID" value="EGQ80871.1"/>
    <property type="molecule type" value="Genomic_DNA"/>
</dbReference>
<dbReference type="AlphaFoldDB" id="F9EJK8"/>
<dbReference type="Proteomes" id="UP000005392">
    <property type="component" value="Unassembled WGS sequence"/>
</dbReference>
<gene>
    <name evidence="1" type="ORF">HMPREF9094_0112</name>
</gene>
<keyword evidence="2" id="KW-1185">Reference proteome</keyword>
<accession>F9EJK8</accession>
<reference evidence="1 2" key="1">
    <citation type="submission" date="2011-05" db="EMBL/GenBank/DDBJ databases">
        <authorList>
            <person name="Muzny D."/>
            <person name="Qin X."/>
            <person name="Deng J."/>
            <person name="Jiang H."/>
            <person name="Liu Y."/>
            <person name="Qu J."/>
            <person name="Song X.-Z."/>
            <person name="Zhang L."/>
            <person name="Thornton R."/>
            <person name="Coyle M."/>
            <person name="Francisco L."/>
            <person name="Jackson L."/>
            <person name="Javaid M."/>
            <person name="Korchina V."/>
            <person name="Kovar C."/>
            <person name="Mata R."/>
            <person name="Mathew T."/>
            <person name="Ngo R."/>
            <person name="Nguyen L."/>
            <person name="Nguyen N."/>
            <person name="Okwuonu G."/>
            <person name="Ongeri F."/>
            <person name="Pham C."/>
            <person name="Simmons D."/>
            <person name="Wilczek-Boney K."/>
            <person name="Hale W."/>
            <person name="Jakkamsetti A."/>
            <person name="Pham P."/>
            <person name="Ruth R."/>
            <person name="San Lucas F."/>
            <person name="Warren J."/>
            <person name="Zhang J."/>
            <person name="Zhao Z."/>
            <person name="Zhou C."/>
            <person name="Zhu D."/>
            <person name="Lee S."/>
            <person name="Bess C."/>
            <person name="Blankenburg K."/>
            <person name="Forbes L."/>
            <person name="Fu Q."/>
            <person name="Gubbala S."/>
            <person name="Hirani K."/>
            <person name="Jayaseelan J.C."/>
            <person name="Lara F."/>
            <person name="Munidasa M."/>
            <person name="Palculict T."/>
            <person name="Patil S."/>
            <person name="Pu L.-L."/>
            <person name="Saada N."/>
            <person name="Tang L."/>
            <person name="Weissenberger G."/>
            <person name="Zhu Y."/>
            <person name="Hemphill L."/>
            <person name="Shang Y."/>
            <person name="Youmans B."/>
            <person name="Ayvaz T."/>
            <person name="Ross M."/>
            <person name="Santibanez J."/>
            <person name="Aqrawi P."/>
            <person name="Gross S."/>
            <person name="Joshi V."/>
            <person name="Fowler G."/>
            <person name="Nazareth L."/>
            <person name="Reid J."/>
            <person name="Worley K."/>
            <person name="Petrosino J."/>
            <person name="Highlander S."/>
            <person name="Gibbs R."/>
        </authorList>
    </citation>
    <scope>NUCLEOTIDE SEQUENCE [LARGE SCALE GENOMIC DNA]</scope>
    <source>
        <strain evidence="1 2">ATCC 51191</strain>
    </source>
</reference>
<dbReference type="PATRIC" id="fig|997347.4.peg.109"/>
<organism evidence="1 2">
    <name type="scientific">Fusobacterium animalis ATCC 51191</name>
    <dbReference type="NCBI Taxonomy" id="997347"/>
    <lineage>
        <taxon>Bacteria</taxon>
        <taxon>Fusobacteriati</taxon>
        <taxon>Fusobacteriota</taxon>
        <taxon>Fusobacteriia</taxon>
        <taxon>Fusobacteriales</taxon>
        <taxon>Fusobacteriaceae</taxon>
        <taxon>Fusobacterium</taxon>
    </lineage>
</organism>
<name>F9EJK8_9FUSO</name>
<evidence type="ECO:0000313" key="2">
    <source>
        <dbReference type="Proteomes" id="UP000005392"/>
    </source>
</evidence>
<protein>
    <submittedName>
        <fullName evidence="1">Uncharacterized protein</fullName>
    </submittedName>
</protein>
<dbReference type="HOGENOM" id="CLU_3025723_0_0_0"/>
<comment type="caution">
    <text evidence="1">The sequence shown here is derived from an EMBL/GenBank/DDBJ whole genome shotgun (WGS) entry which is preliminary data.</text>
</comment>
<evidence type="ECO:0000313" key="1">
    <source>
        <dbReference type="EMBL" id="EGQ80871.1"/>
    </source>
</evidence>
<proteinExistence type="predicted"/>